<dbReference type="Gene3D" id="1.20.120.10">
    <property type="entry name" value="Cytochrome c/b562"/>
    <property type="match status" value="1"/>
</dbReference>
<feature type="binding site" description="covalent" evidence="7">
    <location>
        <position position="165"/>
    </location>
    <ligand>
        <name>heme c</name>
        <dbReference type="ChEBI" id="CHEBI:61717"/>
    </ligand>
</feature>
<dbReference type="AlphaFoldDB" id="A0A2G1QH34"/>
<accession>A0A2G1QH34</accession>
<dbReference type="GO" id="GO:0022900">
    <property type="term" value="P:electron transport chain"/>
    <property type="evidence" value="ECO:0007669"/>
    <property type="project" value="InterPro"/>
</dbReference>
<dbReference type="GO" id="GO:0042597">
    <property type="term" value="C:periplasmic space"/>
    <property type="evidence" value="ECO:0007669"/>
    <property type="project" value="InterPro"/>
</dbReference>
<evidence type="ECO:0000256" key="2">
    <source>
        <dbReference type="ARBA" id="ARBA00022617"/>
    </source>
</evidence>
<keyword evidence="5 6" id="KW-0408">Iron</keyword>
<gene>
    <name evidence="9" type="ORF">CSC94_22805</name>
</gene>
<dbReference type="GO" id="GO:0009055">
    <property type="term" value="F:electron transfer activity"/>
    <property type="evidence" value="ECO:0007669"/>
    <property type="project" value="InterPro"/>
</dbReference>
<evidence type="ECO:0000256" key="4">
    <source>
        <dbReference type="ARBA" id="ARBA00022982"/>
    </source>
</evidence>
<comment type="PTM">
    <text evidence="7">Binds 1 heme group per subunit.</text>
</comment>
<evidence type="ECO:0000256" key="1">
    <source>
        <dbReference type="ARBA" id="ARBA00022448"/>
    </source>
</evidence>
<organism evidence="9 10">
    <name type="scientific">Zhengella mangrovi</name>
    <dbReference type="NCBI Taxonomy" id="1982044"/>
    <lineage>
        <taxon>Bacteria</taxon>
        <taxon>Pseudomonadati</taxon>
        <taxon>Pseudomonadota</taxon>
        <taxon>Alphaproteobacteria</taxon>
        <taxon>Hyphomicrobiales</taxon>
        <taxon>Notoacmeibacteraceae</taxon>
        <taxon>Zhengella</taxon>
    </lineage>
</organism>
<feature type="binding site" description="covalent" evidence="7">
    <location>
        <position position="168"/>
    </location>
    <ligand>
        <name>heme c</name>
        <dbReference type="ChEBI" id="CHEBI:61717"/>
    </ligand>
</feature>
<keyword evidence="4" id="KW-0249">Electron transport</keyword>
<feature type="chain" id="PRO_5013692916" evidence="8">
    <location>
        <begin position="25"/>
        <end position="177"/>
    </location>
</feature>
<keyword evidence="8" id="KW-0732">Signal</keyword>
<dbReference type="RefSeq" id="WP_099308685.1">
    <property type="nucleotide sequence ID" value="NZ_PDVP01000024.1"/>
</dbReference>
<evidence type="ECO:0000256" key="5">
    <source>
        <dbReference type="ARBA" id="ARBA00023004"/>
    </source>
</evidence>
<dbReference type="PROSITE" id="PS51009">
    <property type="entry name" value="CYTCII"/>
    <property type="match status" value="1"/>
</dbReference>
<evidence type="ECO:0000256" key="7">
    <source>
        <dbReference type="PIRSR" id="PIRSR000027-2"/>
    </source>
</evidence>
<evidence type="ECO:0000256" key="8">
    <source>
        <dbReference type="SAM" id="SignalP"/>
    </source>
</evidence>
<protein>
    <submittedName>
        <fullName evidence="9">Cytochrome C</fullName>
    </submittedName>
</protein>
<dbReference type="Pfam" id="PF01322">
    <property type="entry name" value="Cytochrom_C_2"/>
    <property type="match status" value="1"/>
</dbReference>
<dbReference type="EMBL" id="PDVP01000024">
    <property type="protein sequence ID" value="PHP64764.1"/>
    <property type="molecule type" value="Genomic_DNA"/>
</dbReference>
<feature type="signal peptide" evidence="8">
    <location>
        <begin position="1"/>
        <end position="24"/>
    </location>
</feature>
<keyword evidence="10" id="KW-1185">Reference proteome</keyword>
<proteinExistence type="predicted"/>
<dbReference type="PIRSF" id="PIRSF000027">
    <property type="entry name" value="Cytc_c_prime"/>
    <property type="match status" value="1"/>
</dbReference>
<dbReference type="GO" id="GO:0020037">
    <property type="term" value="F:heme binding"/>
    <property type="evidence" value="ECO:0007669"/>
    <property type="project" value="InterPro"/>
</dbReference>
<dbReference type="GO" id="GO:0005506">
    <property type="term" value="F:iron ion binding"/>
    <property type="evidence" value="ECO:0007669"/>
    <property type="project" value="InterPro"/>
</dbReference>
<sequence>MRRAIRFTVVGASLAAALTVSTWAIGHGKATGIVKERMESMVVLRDAARALGGMMKGEAAYDAEAVRAHARTIGQHAGAALTGRFPEGTGGMPSEAKDEIWSEWDEFTRIANQLELLADGLAEAADNGLIKDMGGHAMNHGATLDPAMLAAMPADGVFMMIGQTCSACHERFRQKMD</sequence>
<evidence type="ECO:0000256" key="3">
    <source>
        <dbReference type="ARBA" id="ARBA00022723"/>
    </source>
</evidence>
<dbReference type="InterPro" id="IPR010980">
    <property type="entry name" value="Cyt_c/b562"/>
</dbReference>
<evidence type="ECO:0000313" key="9">
    <source>
        <dbReference type="EMBL" id="PHP64764.1"/>
    </source>
</evidence>
<keyword evidence="1" id="KW-0813">Transport</keyword>
<keyword evidence="3 6" id="KW-0479">Metal-binding</keyword>
<keyword evidence="2 7" id="KW-0349">Heme</keyword>
<evidence type="ECO:0000313" key="10">
    <source>
        <dbReference type="Proteomes" id="UP000221168"/>
    </source>
</evidence>
<evidence type="ECO:0000256" key="6">
    <source>
        <dbReference type="PIRSR" id="PIRSR000027-1"/>
    </source>
</evidence>
<dbReference type="Proteomes" id="UP000221168">
    <property type="component" value="Unassembled WGS sequence"/>
</dbReference>
<name>A0A2G1QH34_9HYPH</name>
<reference evidence="9 10" key="1">
    <citation type="submission" date="2017-10" db="EMBL/GenBank/DDBJ databases">
        <title>Sedimentibacterium mangrovi gen. nov., sp. nov., a novel member of family Phyllobacteriacea isolated from mangrove sediment.</title>
        <authorList>
            <person name="Liao H."/>
            <person name="Tian Y."/>
        </authorList>
    </citation>
    <scope>NUCLEOTIDE SEQUENCE [LARGE SCALE GENOMIC DNA]</scope>
    <source>
        <strain evidence="9 10">X9-2-2</strain>
    </source>
</reference>
<feature type="binding site" description="axial binding residue" evidence="6">
    <location>
        <position position="169"/>
    </location>
    <ligand>
        <name>heme c</name>
        <dbReference type="ChEBI" id="CHEBI:61717"/>
    </ligand>
    <ligandPart>
        <name>Fe</name>
        <dbReference type="ChEBI" id="CHEBI:18248"/>
    </ligandPart>
</feature>
<dbReference type="SUPFAM" id="SSF47175">
    <property type="entry name" value="Cytochromes"/>
    <property type="match status" value="1"/>
</dbReference>
<dbReference type="OrthoDB" id="8115790at2"/>
<dbReference type="InterPro" id="IPR002321">
    <property type="entry name" value="Cyt_c_II"/>
</dbReference>
<comment type="caution">
    <text evidence="9">The sequence shown here is derived from an EMBL/GenBank/DDBJ whole genome shotgun (WGS) entry which is preliminary data.</text>
</comment>
<dbReference type="InterPro" id="IPR012127">
    <property type="entry name" value="Cyt_c_prime"/>
</dbReference>